<evidence type="ECO:0000256" key="11">
    <source>
        <dbReference type="ARBA" id="ARBA00022840"/>
    </source>
</evidence>
<evidence type="ECO:0000256" key="9">
    <source>
        <dbReference type="ARBA" id="ARBA00022741"/>
    </source>
</evidence>
<evidence type="ECO:0000256" key="12">
    <source>
        <dbReference type="ARBA" id="ARBA00022842"/>
    </source>
</evidence>
<dbReference type="Proteomes" id="UP000067626">
    <property type="component" value="Chromosome"/>
</dbReference>
<dbReference type="InterPro" id="IPR006319">
    <property type="entry name" value="PEP_synth"/>
</dbReference>
<dbReference type="AlphaFoldDB" id="Q0VZ67"/>
<evidence type="ECO:0000256" key="4">
    <source>
        <dbReference type="ARBA" id="ARBA00007837"/>
    </source>
</evidence>
<dbReference type="EMBL" id="CP012159">
    <property type="protein sequence ID" value="AKT40592.1"/>
    <property type="molecule type" value="Genomic_DNA"/>
</dbReference>
<organism evidence="17">
    <name type="scientific">Chondromyces crocatus</name>
    <dbReference type="NCBI Taxonomy" id="52"/>
    <lineage>
        <taxon>Bacteria</taxon>
        <taxon>Pseudomonadati</taxon>
        <taxon>Myxococcota</taxon>
        <taxon>Polyangia</taxon>
        <taxon>Polyangiales</taxon>
        <taxon>Polyangiaceae</taxon>
        <taxon>Chondromyces</taxon>
    </lineage>
</organism>
<comment type="similarity">
    <text evidence="4">Belongs to the PEP-utilizing enzyme family.</text>
</comment>
<keyword evidence="17" id="KW-0670">Pyruvate</keyword>
<keyword evidence="12" id="KW-0460">Magnesium</keyword>
<name>Q0VZ67_CHOCO</name>
<keyword evidence="8" id="KW-0479">Metal-binding</keyword>
<dbReference type="PANTHER" id="PTHR43030">
    <property type="entry name" value="PHOSPHOENOLPYRUVATE SYNTHASE"/>
    <property type="match status" value="1"/>
</dbReference>
<dbReference type="STRING" id="52.CMC5_047480"/>
<reference evidence="16 18" key="2">
    <citation type="submission" date="2015-07" db="EMBL/GenBank/DDBJ databases">
        <title>Genome analysis of myxobacterium Chondromyces crocatus Cm c5 reveals a high potential for natural compound synthesis and the genetic basis for the loss of fruiting body formation.</title>
        <authorList>
            <person name="Zaburannyi N."/>
            <person name="Bunk B."/>
            <person name="Maier J."/>
            <person name="Overmann J."/>
            <person name="Mueller R."/>
        </authorList>
    </citation>
    <scope>NUCLEOTIDE SEQUENCE [LARGE SCALE GENOMIC DNA]</scope>
    <source>
        <strain evidence="16 18">Cm c5</strain>
    </source>
</reference>
<evidence type="ECO:0000256" key="1">
    <source>
        <dbReference type="ARBA" id="ARBA00001946"/>
    </source>
</evidence>
<evidence type="ECO:0000313" key="16">
    <source>
        <dbReference type="EMBL" id="AKT40592.1"/>
    </source>
</evidence>
<evidence type="ECO:0000256" key="5">
    <source>
        <dbReference type="ARBA" id="ARBA00011996"/>
    </source>
</evidence>
<sequence length="292" mass="30794">MRAILWLDEPGCDDPALVGGKASGLGRWTAHHQVPPGFCVTAEALAHFPEIAAEPFPEALRGLVADAYAALGARCGTPEPNVAVRSSAVDEDGAGASFAGIYTTFLNVRGLDAILDAIARCHAAAADPRVAAYRTQRGLTGAGIAVLVQQLIPADTAAVVFSANPTSGATDEIVINASFGLGESIVGGSTTPDTWILRKPDLSLLRAHTGEKQNMTVLCEGGTREVPVPRTLRTRPSLDEPLVQQLAQLALRLEEAAGKPVDIECAYRDGQLYLLQCRPITTLRAEGQRPRS</sequence>
<protein>
    <recommendedName>
        <fullName evidence="6">Phosphoenolpyruvate synthase</fullName>
        <ecNumber evidence="5">2.7.9.2</ecNumber>
    </recommendedName>
    <alternativeName>
        <fullName evidence="13">Pyruvate, water dikinase</fullName>
    </alternativeName>
</protein>
<dbReference type="GO" id="GO:0005524">
    <property type="term" value="F:ATP binding"/>
    <property type="evidence" value="ECO:0007669"/>
    <property type="project" value="UniProtKB-KW"/>
</dbReference>
<evidence type="ECO:0000313" key="17">
    <source>
        <dbReference type="EMBL" id="CAJ46695.1"/>
    </source>
</evidence>
<dbReference type="Pfam" id="PF01326">
    <property type="entry name" value="PPDK_N"/>
    <property type="match status" value="1"/>
</dbReference>
<dbReference type="UniPathway" id="UPA00138"/>
<dbReference type="GO" id="GO:0006094">
    <property type="term" value="P:gluconeogenesis"/>
    <property type="evidence" value="ECO:0007669"/>
    <property type="project" value="UniProtKB-UniPathway"/>
</dbReference>
<dbReference type="EC" id="2.7.9.2" evidence="5"/>
<evidence type="ECO:0000256" key="10">
    <source>
        <dbReference type="ARBA" id="ARBA00022777"/>
    </source>
</evidence>
<keyword evidence="7" id="KW-0808">Transferase</keyword>
<comment type="pathway">
    <text evidence="3">Carbohydrate biosynthesis; gluconeogenesis.</text>
</comment>
<dbReference type="OrthoDB" id="9765468at2"/>
<dbReference type="RefSeq" id="WP_050432502.1">
    <property type="nucleotide sequence ID" value="NZ_CP012159.1"/>
</dbReference>
<comment type="function">
    <text evidence="2">Catalyzes the phosphorylation of pyruvate to phosphoenolpyruvate.</text>
</comment>
<evidence type="ECO:0000256" key="14">
    <source>
        <dbReference type="ARBA" id="ARBA00047700"/>
    </source>
</evidence>
<evidence type="ECO:0000259" key="15">
    <source>
        <dbReference type="Pfam" id="PF01326"/>
    </source>
</evidence>
<evidence type="ECO:0000256" key="6">
    <source>
        <dbReference type="ARBA" id="ARBA00021623"/>
    </source>
</evidence>
<accession>Q0VZ67</accession>
<dbReference type="InterPro" id="IPR013815">
    <property type="entry name" value="ATP_grasp_subdomain_1"/>
</dbReference>
<proteinExistence type="inferred from homology"/>
<keyword evidence="18" id="KW-1185">Reference proteome</keyword>
<gene>
    <name evidence="16" type="ORF">CMC5_047480</name>
</gene>
<comment type="cofactor">
    <cofactor evidence="1">
        <name>Mg(2+)</name>
        <dbReference type="ChEBI" id="CHEBI:18420"/>
    </cofactor>
</comment>
<comment type="catalytic activity">
    <reaction evidence="14">
        <text>pyruvate + ATP + H2O = phosphoenolpyruvate + AMP + phosphate + 2 H(+)</text>
        <dbReference type="Rhea" id="RHEA:11364"/>
        <dbReference type="ChEBI" id="CHEBI:15361"/>
        <dbReference type="ChEBI" id="CHEBI:15377"/>
        <dbReference type="ChEBI" id="CHEBI:15378"/>
        <dbReference type="ChEBI" id="CHEBI:30616"/>
        <dbReference type="ChEBI" id="CHEBI:43474"/>
        <dbReference type="ChEBI" id="CHEBI:58702"/>
        <dbReference type="ChEBI" id="CHEBI:456215"/>
        <dbReference type="EC" id="2.7.9.2"/>
    </reaction>
</comment>
<dbReference type="Gene3D" id="3.30.470.20">
    <property type="entry name" value="ATP-grasp fold, B domain"/>
    <property type="match status" value="1"/>
</dbReference>
<keyword evidence="10" id="KW-0418">Kinase</keyword>
<evidence type="ECO:0000256" key="13">
    <source>
        <dbReference type="ARBA" id="ARBA00033470"/>
    </source>
</evidence>
<keyword evidence="11" id="KW-0067">ATP-binding</keyword>
<dbReference type="KEGG" id="ccro:CMC5_047480"/>
<dbReference type="InterPro" id="IPR002192">
    <property type="entry name" value="PPDK_AMP/ATP-bd"/>
</dbReference>
<evidence type="ECO:0000256" key="8">
    <source>
        <dbReference type="ARBA" id="ARBA00022723"/>
    </source>
</evidence>
<dbReference type="GO" id="GO:0046872">
    <property type="term" value="F:metal ion binding"/>
    <property type="evidence" value="ECO:0007669"/>
    <property type="project" value="UniProtKB-KW"/>
</dbReference>
<feature type="domain" description="Pyruvate phosphate dikinase AMP/ATP-binding" evidence="15">
    <location>
        <begin position="51"/>
        <end position="288"/>
    </location>
</feature>
<dbReference type="GO" id="GO:0008986">
    <property type="term" value="F:pyruvate, water dikinase activity"/>
    <property type="evidence" value="ECO:0007669"/>
    <property type="project" value="UniProtKB-EC"/>
</dbReference>
<dbReference type="PANTHER" id="PTHR43030:SF1">
    <property type="entry name" value="PHOSPHOENOLPYRUVATE SYNTHASE"/>
    <property type="match status" value="1"/>
</dbReference>
<dbReference type="EMBL" id="AM179409">
    <property type="protein sequence ID" value="CAJ46695.1"/>
    <property type="molecule type" value="Genomic_DNA"/>
</dbReference>
<dbReference type="SUPFAM" id="SSF56059">
    <property type="entry name" value="Glutathione synthetase ATP-binding domain-like"/>
    <property type="match status" value="1"/>
</dbReference>
<evidence type="ECO:0000256" key="7">
    <source>
        <dbReference type="ARBA" id="ARBA00022679"/>
    </source>
</evidence>
<keyword evidence="9" id="KW-0547">Nucleotide-binding</keyword>
<evidence type="ECO:0000256" key="2">
    <source>
        <dbReference type="ARBA" id="ARBA00002988"/>
    </source>
</evidence>
<dbReference type="Gene3D" id="3.30.1490.20">
    <property type="entry name" value="ATP-grasp fold, A domain"/>
    <property type="match status" value="2"/>
</dbReference>
<evidence type="ECO:0000313" key="18">
    <source>
        <dbReference type="Proteomes" id="UP000067626"/>
    </source>
</evidence>
<reference evidence="17" key="1">
    <citation type="journal article" date="2006" name="Chem. Biol.">
        <title>Molecular and biochemical studies of chondramide formation-highly cytotoxic natural products from Chondromyces crocatus Cm c5.</title>
        <authorList>
            <person name="Rachid S."/>
            <person name="Krug D."/>
            <person name="Kunze B."/>
            <person name="Kochems I."/>
            <person name="Scharfe M."/>
            <person name="Zabriskie T.M."/>
            <person name="Blocker H."/>
            <person name="Muller R."/>
        </authorList>
    </citation>
    <scope>NUCLEOTIDE SEQUENCE</scope>
    <source>
        <strain evidence="17">Cmc5</strain>
    </source>
</reference>
<evidence type="ECO:0000256" key="3">
    <source>
        <dbReference type="ARBA" id="ARBA00004742"/>
    </source>
</evidence>